<dbReference type="AlphaFoldDB" id="A0A9W5Y9Q5"/>
<dbReference type="GO" id="GO:0008168">
    <property type="term" value="F:methyltransferase activity"/>
    <property type="evidence" value="ECO:0007669"/>
    <property type="project" value="UniProtKB-KW"/>
</dbReference>
<dbReference type="Gene3D" id="3.40.50.150">
    <property type="entry name" value="Vaccinia Virus protein VP39"/>
    <property type="match status" value="1"/>
</dbReference>
<evidence type="ECO:0000259" key="1">
    <source>
        <dbReference type="Pfam" id="PF13649"/>
    </source>
</evidence>
<accession>A0A9W5Y9Q5</accession>
<dbReference type="PANTHER" id="PTHR43591:SF110">
    <property type="entry name" value="RHODANESE DOMAIN-CONTAINING PROTEIN"/>
    <property type="match status" value="1"/>
</dbReference>
<evidence type="ECO:0000313" key="2">
    <source>
        <dbReference type="EMBL" id="GKX29159.1"/>
    </source>
</evidence>
<keyword evidence="2" id="KW-0808">Transferase</keyword>
<dbReference type="InterPro" id="IPR029063">
    <property type="entry name" value="SAM-dependent_MTases_sf"/>
</dbReference>
<reference evidence="2" key="1">
    <citation type="submission" date="2022-06" db="EMBL/GenBank/DDBJ databases">
        <title>Vallitalea longa sp. nov., an anaerobic bacterium isolated from marine sediment.</title>
        <authorList>
            <person name="Hirano S."/>
            <person name="Terahara T."/>
            <person name="Mori K."/>
            <person name="Hamada M."/>
            <person name="Matsumoto R."/>
            <person name="Kobayashi T."/>
        </authorList>
    </citation>
    <scope>NUCLEOTIDE SEQUENCE</scope>
    <source>
        <strain evidence="2">SH18-1</strain>
    </source>
</reference>
<organism evidence="2 3">
    <name type="scientific">Vallitalea longa</name>
    <dbReference type="NCBI Taxonomy" id="2936439"/>
    <lineage>
        <taxon>Bacteria</taxon>
        <taxon>Bacillati</taxon>
        <taxon>Bacillota</taxon>
        <taxon>Clostridia</taxon>
        <taxon>Lachnospirales</taxon>
        <taxon>Vallitaleaceae</taxon>
        <taxon>Vallitalea</taxon>
    </lineage>
</organism>
<dbReference type="EMBL" id="BRLB01000003">
    <property type="protein sequence ID" value="GKX29159.1"/>
    <property type="molecule type" value="Genomic_DNA"/>
</dbReference>
<feature type="domain" description="Methyltransferase" evidence="1">
    <location>
        <begin position="43"/>
        <end position="139"/>
    </location>
</feature>
<gene>
    <name evidence="2" type="ORF">SH1V18_16390</name>
</gene>
<sequence length="258" mass="29769">MKTSWKSRDVSSKFDKYNDMLENILGFNFLFDIIKIDKSINTILDYGCGPGKVSARLTALNPEYNIIAVDESEKMLSIAKSKRNHPGISYQLISNDSLLFLNDNYIDCAIICFVIINNSDKNRIQKIINEIHRVLKPNGKLLILDSNPNAIGIDFTTFRNGDLGVCYENGSCKKQYLKINGEQNLILNDYYWTRELYEDILCNAGFELQKIIEPKISDIPIDELRSFESKYNFSQWCNEDAQAPFIIFQSTKRKEQEK</sequence>
<dbReference type="SUPFAM" id="SSF53335">
    <property type="entry name" value="S-adenosyl-L-methionine-dependent methyltransferases"/>
    <property type="match status" value="1"/>
</dbReference>
<dbReference type="PANTHER" id="PTHR43591">
    <property type="entry name" value="METHYLTRANSFERASE"/>
    <property type="match status" value="1"/>
</dbReference>
<dbReference type="Pfam" id="PF13649">
    <property type="entry name" value="Methyltransf_25"/>
    <property type="match status" value="1"/>
</dbReference>
<evidence type="ECO:0000313" key="3">
    <source>
        <dbReference type="Proteomes" id="UP001144256"/>
    </source>
</evidence>
<keyword evidence="2" id="KW-0489">Methyltransferase</keyword>
<dbReference type="CDD" id="cd02440">
    <property type="entry name" value="AdoMet_MTases"/>
    <property type="match status" value="1"/>
</dbReference>
<proteinExistence type="predicted"/>
<protein>
    <submittedName>
        <fullName evidence="2">Methyltransferase UbiE</fullName>
    </submittedName>
</protein>
<name>A0A9W5Y9Q5_9FIRM</name>
<comment type="caution">
    <text evidence="2">The sequence shown here is derived from an EMBL/GenBank/DDBJ whole genome shotgun (WGS) entry which is preliminary data.</text>
</comment>
<keyword evidence="3" id="KW-1185">Reference proteome</keyword>
<dbReference type="Proteomes" id="UP001144256">
    <property type="component" value="Unassembled WGS sequence"/>
</dbReference>
<dbReference type="GO" id="GO:0032259">
    <property type="term" value="P:methylation"/>
    <property type="evidence" value="ECO:0007669"/>
    <property type="project" value="UniProtKB-KW"/>
</dbReference>
<dbReference type="RefSeq" id="WP_281814416.1">
    <property type="nucleotide sequence ID" value="NZ_BRLB01000003.1"/>
</dbReference>
<dbReference type="InterPro" id="IPR041698">
    <property type="entry name" value="Methyltransf_25"/>
</dbReference>